<reference evidence="6" key="1">
    <citation type="journal article" date="2012" name="Nat. Biotechnol.">
        <title>Draft genome sequence of pigeonpea (Cajanus cajan), an orphan legume crop of resource-poor farmers.</title>
        <authorList>
            <person name="Varshney R.K."/>
            <person name="Chen W."/>
            <person name="Li Y."/>
            <person name="Bharti A.K."/>
            <person name="Saxena R.K."/>
            <person name="Schlueter J.A."/>
            <person name="Donoghue M.T."/>
            <person name="Azam S."/>
            <person name="Fan G."/>
            <person name="Whaley A.M."/>
            <person name="Farmer A.D."/>
            <person name="Sheridan J."/>
            <person name="Iwata A."/>
            <person name="Tuteja R."/>
            <person name="Penmetsa R.V."/>
            <person name="Wu W."/>
            <person name="Upadhyaya H.D."/>
            <person name="Yang S.P."/>
            <person name="Shah T."/>
            <person name="Saxena K.B."/>
            <person name="Michael T."/>
            <person name="McCombie W.R."/>
            <person name="Yang B."/>
            <person name="Zhang G."/>
            <person name="Yang H."/>
            <person name="Wang J."/>
            <person name="Spillane C."/>
            <person name="Cook D.R."/>
            <person name="May G.D."/>
            <person name="Xu X."/>
            <person name="Jackson S.A."/>
        </authorList>
    </citation>
    <scope>NUCLEOTIDE SEQUENCE [LARGE SCALE GENOMIC DNA]</scope>
</reference>
<dbReference type="SUPFAM" id="SSF56672">
    <property type="entry name" value="DNA/RNA polymerases"/>
    <property type="match status" value="1"/>
</dbReference>
<dbReference type="InterPro" id="IPR057670">
    <property type="entry name" value="SH3_retrovirus"/>
</dbReference>
<sequence>MTPHSPYFSSYTTSSSNQHITVANGSHTPVIGCGNIQLQSSLLLKNVLHVPQLSNNLLSIHKITQDLNCAVTFFHSHCVFQDLATGRTIGIAKEQDGLYYLQHEDSKECTKQKGLTSNHQMSSESWRLGHPPFSVLKSLFPFLFTKVSVESFHCDVCQFAKHHQTVFLPSNNKSSKPFDLVHSDVWGPASTSNISGAKWFVSFIDDCTLVTWIFLMKDKSEVFQLFFNFYQMVQIQFGSPIKRLRSDNGREYVNQNLSNFLKEKGVIHELTCVDSPQQNGVAERKNRHLLEVTRALLFQMSVPKSYWGEVVLTATYLINRLPSRVLDGVSLVQVMTSFYPSIPIMTSLQSRVFGCSVFVHVHSTHRGKLDPRAIKCVFIGYASNKKGYKCYHPQSRRVYVSKDVTFHETESFFTSTQCQGESNPEEAKFLELSSIPLEKPDLVEQQIQLFEPEVRTHNLEDTLNISCDLNPDNLPIALRKGKRSCAKYPISQFVSTKNLSMQHQSFISAIDSIIIPTSVQEALKDKNWVQAMNDEMGALERNETWEIVDRPKDKKAVGCRWIYTVKYRSDGSLDRYNARLVAKGYTQTYEIDYDETFAPVAKMNTVRIILSLAAHFGWEMHQFDVKNAFLHGSLDEEVYMEIPPGYGVAGGGSKVCKLKKALYGLKQSPRAWFGRFTQAMVSLGYKQSQGDHTLFIKHSQDGKLTLLLVYVDDMIIASDNEKEKQNLREKLAAQFEMKDLGKLKYFLGIEVAYSKHGIFISQRKYILDLLKETGKLGCKTTGAPIEQNHRIGNNEESPKVDKTQYQRLVGKLIYLSHTRPDIAYAVSVVSQFMHDPTEKHLQAVNRIIQYLKASPRKGLLFKKEGNLSMEVYTDSDYAGPVVDRRSTIGYCMFLGGNLVTWRSKKQNVVARSSAEA</sequence>
<dbReference type="InterPro" id="IPR054722">
    <property type="entry name" value="PolX-like_BBD"/>
</dbReference>
<dbReference type="SUPFAM" id="SSF53098">
    <property type="entry name" value="Ribonuclease H-like"/>
    <property type="match status" value="1"/>
</dbReference>
<evidence type="ECO:0000256" key="2">
    <source>
        <dbReference type="ARBA" id="ARBA00022723"/>
    </source>
</evidence>
<dbReference type="GO" id="GO:0006508">
    <property type="term" value="P:proteolysis"/>
    <property type="evidence" value="ECO:0007669"/>
    <property type="project" value="UniProtKB-KW"/>
</dbReference>
<dbReference type="Pfam" id="PF25597">
    <property type="entry name" value="SH3_retrovirus"/>
    <property type="match status" value="1"/>
</dbReference>
<dbReference type="Pfam" id="PF07727">
    <property type="entry name" value="RVT_2"/>
    <property type="match status" value="1"/>
</dbReference>
<dbReference type="Gene3D" id="3.30.420.10">
    <property type="entry name" value="Ribonuclease H-like superfamily/Ribonuclease H"/>
    <property type="match status" value="1"/>
</dbReference>
<dbReference type="InterPro" id="IPR039537">
    <property type="entry name" value="Retrotran_Ty1/copia-like"/>
</dbReference>
<accession>A0A151RG72</accession>
<dbReference type="InterPro" id="IPR012337">
    <property type="entry name" value="RNaseH-like_sf"/>
</dbReference>
<dbReference type="Proteomes" id="UP000075243">
    <property type="component" value="Unassembled WGS sequence"/>
</dbReference>
<dbReference type="PANTHER" id="PTHR42648">
    <property type="entry name" value="TRANSPOSASE, PUTATIVE-RELATED"/>
    <property type="match status" value="1"/>
</dbReference>
<keyword evidence="7" id="KW-1185">Reference proteome</keyword>
<dbReference type="InterPro" id="IPR013103">
    <property type="entry name" value="RVT_2"/>
</dbReference>
<keyword evidence="2" id="KW-0479">Metal-binding</keyword>
<dbReference type="InterPro" id="IPR043502">
    <property type="entry name" value="DNA/RNA_pol_sf"/>
</dbReference>
<dbReference type="PANTHER" id="PTHR42648:SF22">
    <property type="entry name" value="REVERSE TRANSCRIPTASE TY1_COPIA-TYPE DOMAIN-CONTAINING PROTEIN"/>
    <property type="match status" value="1"/>
</dbReference>
<dbReference type="Pfam" id="PF00665">
    <property type="entry name" value="rve"/>
    <property type="match status" value="1"/>
</dbReference>
<organism evidence="6 7">
    <name type="scientific">Cajanus cajan</name>
    <name type="common">Pigeon pea</name>
    <name type="synonym">Cajanus indicus</name>
    <dbReference type="NCBI Taxonomy" id="3821"/>
    <lineage>
        <taxon>Eukaryota</taxon>
        <taxon>Viridiplantae</taxon>
        <taxon>Streptophyta</taxon>
        <taxon>Embryophyta</taxon>
        <taxon>Tracheophyta</taxon>
        <taxon>Spermatophyta</taxon>
        <taxon>Magnoliopsida</taxon>
        <taxon>eudicotyledons</taxon>
        <taxon>Gunneridae</taxon>
        <taxon>Pentapetalae</taxon>
        <taxon>rosids</taxon>
        <taxon>fabids</taxon>
        <taxon>Fabales</taxon>
        <taxon>Fabaceae</taxon>
        <taxon>Papilionoideae</taxon>
        <taxon>50 kb inversion clade</taxon>
        <taxon>NPAAA clade</taxon>
        <taxon>indigoferoid/millettioid clade</taxon>
        <taxon>Phaseoleae</taxon>
        <taxon>Cajanus</taxon>
    </lineage>
</organism>
<dbReference type="PROSITE" id="PS50994">
    <property type="entry name" value="INTEGRASE"/>
    <property type="match status" value="1"/>
</dbReference>
<dbReference type="GO" id="GO:0003676">
    <property type="term" value="F:nucleic acid binding"/>
    <property type="evidence" value="ECO:0007669"/>
    <property type="project" value="InterPro"/>
</dbReference>
<dbReference type="InterPro" id="IPR025724">
    <property type="entry name" value="GAG-pre-integrase_dom"/>
</dbReference>
<feature type="domain" description="Integrase catalytic" evidence="5">
    <location>
        <begin position="173"/>
        <end position="339"/>
    </location>
</feature>
<keyword evidence="1" id="KW-0645">Protease</keyword>
<dbReference type="InterPro" id="IPR001584">
    <property type="entry name" value="Integrase_cat-core"/>
</dbReference>
<keyword evidence="4" id="KW-0378">Hydrolase</keyword>
<evidence type="ECO:0000256" key="1">
    <source>
        <dbReference type="ARBA" id="ARBA00022670"/>
    </source>
</evidence>
<name>A0A151RG72_CAJCA</name>
<evidence type="ECO:0000259" key="5">
    <source>
        <dbReference type="PROSITE" id="PS50994"/>
    </source>
</evidence>
<dbReference type="InterPro" id="IPR036397">
    <property type="entry name" value="RNaseH_sf"/>
</dbReference>
<evidence type="ECO:0000256" key="4">
    <source>
        <dbReference type="ARBA" id="ARBA00022801"/>
    </source>
</evidence>
<evidence type="ECO:0000256" key="3">
    <source>
        <dbReference type="ARBA" id="ARBA00022750"/>
    </source>
</evidence>
<dbReference type="Gramene" id="C.cajan_34123.t">
    <property type="protein sequence ID" value="C.cajan_34123.t"/>
    <property type="gene ID" value="C.cajan_34123"/>
</dbReference>
<dbReference type="CDD" id="cd09272">
    <property type="entry name" value="RNase_HI_RT_Ty1"/>
    <property type="match status" value="1"/>
</dbReference>
<protein>
    <submittedName>
        <fullName evidence="6">Retrovirus-related Pol polyprotein from transposon TNT 1-94</fullName>
    </submittedName>
</protein>
<evidence type="ECO:0000313" key="6">
    <source>
        <dbReference type="EMBL" id="KYP41477.1"/>
    </source>
</evidence>
<dbReference type="OMA" id="AMNDEMG"/>
<dbReference type="GO" id="GO:0046872">
    <property type="term" value="F:metal ion binding"/>
    <property type="evidence" value="ECO:0007669"/>
    <property type="project" value="UniProtKB-KW"/>
</dbReference>
<dbReference type="GO" id="GO:0004190">
    <property type="term" value="F:aspartic-type endopeptidase activity"/>
    <property type="evidence" value="ECO:0007669"/>
    <property type="project" value="UniProtKB-KW"/>
</dbReference>
<gene>
    <name evidence="6" type="ORF">KK1_037162</name>
</gene>
<dbReference type="EMBL" id="KQ483771">
    <property type="protein sequence ID" value="KYP41477.1"/>
    <property type="molecule type" value="Genomic_DNA"/>
</dbReference>
<keyword evidence="3" id="KW-0064">Aspartyl protease</keyword>
<dbReference type="GO" id="GO:0015074">
    <property type="term" value="P:DNA integration"/>
    <property type="evidence" value="ECO:0007669"/>
    <property type="project" value="InterPro"/>
</dbReference>
<dbReference type="Pfam" id="PF13976">
    <property type="entry name" value="gag_pre-integrs"/>
    <property type="match status" value="1"/>
</dbReference>
<dbReference type="Pfam" id="PF22936">
    <property type="entry name" value="Pol_BBD"/>
    <property type="match status" value="1"/>
</dbReference>
<evidence type="ECO:0000313" key="7">
    <source>
        <dbReference type="Proteomes" id="UP000075243"/>
    </source>
</evidence>
<dbReference type="AlphaFoldDB" id="A0A151RG72"/>
<proteinExistence type="predicted"/>